<sequence>MSTIAVLVAGVVVLGACGQRKTVEAQNATVGEVGAKVAQAGIQFHPGAWETTIRTMDVSVEGMPPEMADAMKQAMTARATGEANKTRNCLTPEKAAKPDAEFFGKENKDCRYKDFSMGGGKIAANLVCSGEHGHSTVTMNGVYTPDSYTMDINVGSTMGPEDGMAGKAMKMHVVAESRHVGECKPDDVRE</sequence>
<name>F1ZCZ7_9SPHN</name>
<dbReference type="InterPro" id="IPR022061">
    <property type="entry name" value="DUF3617"/>
</dbReference>
<dbReference type="Proteomes" id="UP000004728">
    <property type="component" value="Unassembled WGS sequence"/>
</dbReference>
<comment type="caution">
    <text evidence="1">The sequence shown here is derived from an EMBL/GenBank/DDBJ whole genome shotgun (WGS) entry which is preliminary data.</text>
</comment>
<proteinExistence type="predicted"/>
<dbReference type="HOGENOM" id="CLU_119445_0_0_5"/>
<dbReference type="AlphaFoldDB" id="F1ZCZ7"/>
<dbReference type="OrthoDB" id="7405484at2"/>
<reference evidence="1 2" key="1">
    <citation type="journal article" date="2012" name="J. Bacteriol.">
        <title>Draft Genome Sequence of Novosphingobium nitrogenifigens Y88T.</title>
        <authorList>
            <person name="Strabala T.J."/>
            <person name="Macdonald L."/>
            <person name="Liu V."/>
            <person name="Smit A.M."/>
        </authorList>
    </citation>
    <scope>NUCLEOTIDE SEQUENCE [LARGE SCALE GENOMIC DNA]</scope>
    <source>
        <strain evidence="1 2">DSM 19370</strain>
    </source>
</reference>
<evidence type="ECO:0000313" key="2">
    <source>
        <dbReference type="Proteomes" id="UP000004728"/>
    </source>
</evidence>
<dbReference type="InParanoid" id="F1ZCZ7"/>
<accession>F1ZCZ7</accession>
<dbReference type="eggNOG" id="ENOG50300GG">
    <property type="taxonomic scope" value="Bacteria"/>
</dbReference>
<gene>
    <name evidence="1" type="ORF">Y88_3826</name>
</gene>
<evidence type="ECO:0000313" key="1">
    <source>
        <dbReference type="EMBL" id="EGD57516.1"/>
    </source>
</evidence>
<organism evidence="1 2">
    <name type="scientific">Novosphingobium nitrogenifigens DSM 19370</name>
    <dbReference type="NCBI Taxonomy" id="983920"/>
    <lineage>
        <taxon>Bacteria</taxon>
        <taxon>Pseudomonadati</taxon>
        <taxon>Pseudomonadota</taxon>
        <taxon>Alphaproteobacteria</taxon>
        <taxon>Sphingomonadales</taxon>
        <taxon>Sphingomonadaceae</taxon>
        <taxon>Novosphingobium</taxon>
    </lineage>
</organism>
<dbReference type="Pfam" id="PF12276">
    <property type="entry name" value="DUF3617"/>
    <property type="match status" value="1"/>
</dbReference>
<evidence type="ECO:0008006" key="3">
    <source>
        <dbReference type="Google" id="ProtNLM"/>
    </source>
</evidence>
<protein>
    <recommendedName>
        <fullName evidence="3">DUF3617 domain-containing protein</fullName>
    </recommendedName>
</protein>
<dbReference type="EMBL" id="AEWJ01000065">
    <property type="protein sequence ID" value="EGD57516.1"/>
    <property type="molecule type" value="Genomic_DNA"/>
</dbReference>
<dbReference type="RefSeq" id="WP_008071255.1">
    <property type="nucleotide sequence ID" value="NZ_AQWK01000004.1"/>
</dbReference>
<dbReference type="STRING" id="983920.Y88_3826"/>
<keyword evidence="2" id="KW-1185">Reference proteome</keyword>